<dbReference type="GO" id="GO:0005886">
    <property type="term" value="C:plasma membrane"/>
    <property type="evidence" value="ECO:0007669"/>
    <property type="project" value="UniProtKB-SubCell"/>
</dbReference>
<dbReference type="Pfam" id="PF00528">
    <property type="entry name" value="BPD_transp_1"/>
    <property type="match status" value="1"/>
</dbReference>
<protein>
    <submittedName>
        <fullName evidence="9">Sugar ABC transporter permease</fullName>
    </submittedName>
</protein>
<feature type="transmembrane region" description="Helical" evidence="7">
    <location>
        <begin position="266"/>
        <end position="288"/>
    </location>
</feature>
<dbReference type="EMBL" id="CP060696">
    <property type="protein sequence ID" value="QNO18491.1"/>
    <property type="molecule type" value="Genomic_DNA"/>
</dbReference>
<comment type="similarity">
    <text evidence="7">Belongs to the binding-protein-dependent transport system permease family.</text>
</comment>
<evidence type="ECO:0000256" key="5">
    <source>
        <dbReference type="ARBA" id="ARBA00022989"/>
    </source>
</evidence>
<feature type="transmembrane region" description="Helical" evidence="7">
    <location>
        <begin position="20"/>
        <end position="38"/>
    </location>
</feature>
<keyword evidence="10" id="KW-1185">Reference proteome</keyword>
<dbReference type="PANTHER" id="PTHR30193:SF1">
    <property type="entry name" value="ABC TRANSPORTER PERMEASE PROTEIN YESP-RELATED"/>
    <property type="match status" value="1"/>
</dbReference>
<evidence type="ECO:0000256" key="3">
    <source>
        <dbReference type="ARBA" id="ARBA00022475"/>
    </source>
</evidence>
<evidence type="ECO:0000256" key="1">
    <source>
        <dbReference type="ARBA" id="ARBA00004651"/>
    </source>
</evidence>
<comment type="subcellular location">
    <subcellularLocation>
        <location evidence="1 7">Cell membrane</location>
        <topology evidence="1 7">Multi-pass membrane protein</topology>
    </subcellularLocation>
</comment>
<feature type="transmembrane region" description="Helical" evidence="7">
    <location>
        <begin position="206"/>
        <end position="225"/>
    </location>
</feature>
<keyword evidence="6 7" id="KW-0472">Membrane</keyword>
<keyword evidence="4 7" id="KW-0812">Transmembrane</keyword>
<dbReference type="Gene3D" id="1.10.3720.10">
    <property type="entry name" value="MetI-like"/>
    <property type="match status" value="1"/>
</dbReference>
<evidence type="ECO:0000256" key="6">
    <source>
        <dbReference type="ARBA" id="ARBA00023136"/>
    </source>
</evidence>
<dbReference type="SUPFAM" id="SSF160964">
    <property type="entry name" value="MalF N-terminal region-like"/>
    <property type="match status" value="1"/>
</dbReference>
<organism evidence="9 10">
    <name type="scientific">Caproicibacterium amylolyticum</name>
    <dbReference type="NCBI Taxonomy" id="2766537"/>
    <lineage>
        <taxon>Bacteria</taxon>
        <taxon>Bacillati</taxon>
        <taxon>Bacillota</taxon>
        <taxon>Clostridia</taxon>
        <taxon>Eubacteriales</taxon>
        <taxon>Oscillospiraceae</taxon>
        <taxon>Caproicibacterium</taxon>
    </lineage>
</organism>
<evidence type="ECO:0000256" key="4">
    <source>
        <dbReference type="ARBA" id="ARBA00022692"/>
    </source>
</evidence>
<dbReference type="CDD" id="cd06261">
    <property type="entry name" value="TM_PBP2"/>
    <property type="match status" value="1"/>
</dbReference>
<feature type="transmembrane region" description="Helical" evidence="7">
    <location>
        <begin position="162"/>
        <end position="185"/>
    </location>
</feature>
<evidence type="ECO:0000256" key="2">
    <source>
        <dbReference type="ARBA" id="ARBA00022448"/>
    </source>
</evidence>
<feature type="transmembrane region" description="Helical" evidence="7">
    <location>
        <begin position="80"/>
        <end position="101"/>
    </location>
</feature>
<dbReference type="PROSITE" id="PS50928">
    <property type="entry name" value="ABC_TM1"/>
    <property type="match status" value="1"/>
</dbReference>
<evidence type="ECO:0000259" key="8">
    <source>
        <dbReference type="PROSITE" id="PS50928"/>
    </source>
</evidence>
<dbReference type="InterPro" id="IPR051393">
    <property type="entry name" value="ABC_transporter_permease"/>
</dbReference>
<reference evidence="9 10" key="1">
    <citation type="submission" date="2020-08" db="EMBL/GenBank/DDBJ databases">
        <authorList>
            <person name="Ren C."/>
            <person name="Gu Y."/>
            <person name="Xu Y."/>
        </authorList>
    </citation>
    <scope>NUCLEOTIDE SEQUENCE [LARGE SCALE GENOMIC DNA]</scope>
    <source>
        <strain evidence="9 10">LBM18003</strain>
    </source>
</reference>
<evidence type="ECO:0000313" key="10">
    <source>
        <dbReference type="Proteomes" id="UP000516046"/>
    </source>
</evidence>
<dbReference type="RefSeq" id="WP_212507553.1">
    <property type="nucleotide sequence ID" value="NZ_CP060696.1"/>
</dbReference>
<feature type="domain" description="ABC transmembrane type-1" evidence="8">
    <location>
        <begin position="76"/>
        <end position="287"/>
    </location>
</feature>
<feature type="transmembrane region" description="Helical" evidence="7">
    <location>
        <begin position="113"/>
        <end position="134"/>
    </location>
</feature>
<dbReference type="InterPro" id="IPR000515">
    <property type="entry name" value="MetI-like"/>
</dbReference>
<gene>
    <name evidence="9" type="ORF">H6X83_02230</name>
</gene>
<dbReference type="GO" id="GO:0055085">
    <property type="term" value="P:transmembrane transport"/>
    <property type="evidence" value="ECO:0007669"/>
    <property type="project" value="InterPro"/>
</dbReference>
<keyword evidence="2 7" id="KW-0813">Transport</keyword>
<dbReference type="AlphaFoldDB" id="A0A7G9WIH9"/>
<proteinExistence type="inferred from homology"/>
<dbReference type="Proteomes" id="UP000516046">
    <property type="component" value="Chromosome"/>
</dbReference>
<dbReference type="InterPro" id="IPR035906">
    <property type="entry name" value="MetI-like_sf"/>
</dbReference>
<evidence type="ECO:0000256" key="7">
    <source>
        <dbReference type="RuleBase" id="RU363032"/>
    </source>
</evidence>
<dbReference type="PANTHER" id="PTHR30193">
    <property type="entry name" value="ABC TRANSPORTER PERMEASE PROTEIN"/>
    <property type="match status" value="1"/>
</dbReference>
<dbReference type="SUPFAM" id="SSF161098">
    <property type="entry name" value="MetI-like"/>
    <property type="match status" value="1"/>
</dbReference>
<keyword evidence="3" id="KW-1003">Cell membrane</keyword>
<keyword evidence="5 7" id="KW-1133">Transmembrane helix</keyword>
<evidence type="ECO:0000313" key="9">
    <source>
        <dbReference type="EMBL" id="QNO18491.1"/>
    </source>
</evidence>
<accession>A0A7G9WIH9</accession>
<sequence length="300" mass="33644">MSSKLVKTSKYTKRNYQAFFYIAPWILGFLVLQLYPFISSLIYSFTDYTIGSAPKFVGLKNYIDLFTIDRDFLLSLKATLLYTLMTVPGKLILALVIAVLMNRKSKGINFIRTLYYIPSLFGGSVAVALLWKIMFMDNGIINSLISKMGLPSVTWLGDPNTALPTICMLEIWQFGSSMVMFLAALKQVPASLYEAASIDGAGKAKQFFSITIPQITPIIFFNMIMQTIQALQNFTSAMVVTNGGPLKATYVLGMKLYNEGFSYFRMGYASAISWIVFLLIMVVTSLLFKSSSAWVFYEND</sequence>
<dbReference type="KEGG" id="caml:H6X83_02230"/>
<name>A0A7G9WIH9_9FIRM</name>